<dbReference type="STRING" id="1314674.A0A0D7BC21"/>
<dbReference type="GO" id="GO:0004029">
    <property type="term" value="F:aldehyde dehydrogenase (NAD+) activity"/>
    <property type="evidence" value="ECO:0007669"/>
    <property type="project" value="TreeGrafter"/>
</dbReference>
<dbReference type="PANTHER" id="PTHR48079:SF6">
    <property type="entry name" value="NAD(P)-BINDING DOMAIN-CONTAINING PROTEIN-RELATED"/>
    <property type="match status" value="1"/>
</dbReference>
<protein>
    <submittedName>
        <fullName evidence="2">NAD(P)-binding protein</fullName>
    </submittedName>
</protein>
<dbReference type="Gene3D" id="3.40.50.720">
    <property type="entry name" value="NAD(P)-binding Rossmann-like Domain"/>
    <property type="match status" value="1"/>
</dbReference>
<dbReference type="PANTHER" id="PTHR48079">
    <property type="entry name" value="PROTEIN YEEZ"/>
    <property type="match status" value="1"/>
</dbReference>
<evidence type="ECO:0000313" key="2">
    <source>
        <dbReference type="EMBL" id="KIY67066.1"/>
    </source>
</evidence>
<keyword evidence="3" id="KW-1185">Reference proteome</keyword>
<dbReference type="OrthoDB" id="10262413at2759"/>
<feature type="domain" description="NmrA-like" evidence="1">
    <location>
        <begin position="5"/>
        <end position="92"/>
    </location>
</feature>
<dbReference type="InterPro" id="IPR051783">
    <property type="entry name" value="NAD(P)-dependent_oxidoreduct"/>
</dbReference>
<proteinExistence type="predicted"/>
<organism evidence="2 3">
    <name type="scientific">Cylindrobasidium torrendii FP15055 ss-10</name>
    <dbReference type="NCBI Taxonomy" id="1314674"/>
    <lineage>
        <taxon>Eukaryota</taxon>
        <taxon>Fungi</taxon>
        <taxon>Dikarya</taxon>
        <taxon>Basidiomycota</taxon>
        <taxon>Agaricomycotina</taxon>
        <taxon>Agaricomycetes</taxon>
        <taxon>Agaricomycetidae</taxon>
        <taxon>Agaricales</taxon>
        <taxon>Marasmiineae</taxon>
        <taxon>Physalacriaceae</taxon>
        <taxon>Cylindrobasidium</taxon>
    </lineage>
</organism>
<dbReference type="EMBL" id="KN880536">
    <property type="protein sequence ID" value="KIY67066.1"/>
    <property type="molecule type" value="Genomic_DNA"/>
</dbReference>
<accession>A0A0D7BC21</accession>
<sequence>MAGTKIFITGGTGYIGGSILSALLSPSRASQNLDITALVRSAEKKSKLEALGVRVVLGGLSDVHLIREEAGKADVIFNTANADDLEAAKAILEGMKAYKERTGKTAALIHTSGTGVLVANIPGLVQAFTALATPSADPTPITQFFGVPPSASSSPDPIYSDLDVKAIEGLPAYQPHRAVDVEIVKADVGSAAVEGGKAGEGEGYARTYIVLPSMIYGRARGVVVEKAGGNGVSDQIPGTVKAFVGRGQGGVLGEGTNVWPNVHIEDVTSLYLLIFDLLSSPSPPPEFAHGRAGFYFAENGHHAMLDVYTAIASSMASLGVGSPLSVDSAGSRIPNDEIMRILPGPQRLSVATHVRCSADRGRACGWKPTRGREDLLASVREEVEAAVKAVKEY</sequence>
<dbReference type="GO" id="GO:0005737">
    <property type="term" value="C:cytoplasm"/>
    <property type="evidence" value="ECO:0007669"/>
    <property type="project" value="TreeGrafter"/>
</dbReference>
<dbReference type="Proteomes" id="UP000054007">
    <property type="component" value="Unassembled WGS sequence"/>
</dbReference>
<name>A0A0D7BC21_9AGAR</name>
<dbReference type="AlphaFoldDB" id="A0A0D7BC21"/>
<evidence type="ECO:0000259" key="1">
    <source>
        <dbReference type="Pfam" id="PF05368"/>
    </source>
</evidence>
<dbReference type="SUPFAM" id="SSF51735">
    <property type="entry name" value="NAD(P)-binding Rossmann-fold domains"/>
    <property type="match status" value="1"/>
</dbReference>
<dbReference type="InterPro" id="IPR008030">
    <property type="entry name" value="NmrA-like"/>
</dbReference>
<dbReference type="InterPro" id="IPR036291">
    <property type="entry name" value="NAD(P)-bd_dom_sf"/>
</dbReference>
<gene>
    <name evidence="2" type="ORF">CYLTODRAFT_422891</name>
</gene>
<evidence type="ECO:0000313" key="3">
    <source>
        <dbReference type="Proteomes" id="UP000054007"/>
    </source>
</evidence>
<dbReference type="Pfam" id="PF05368">
    <property type="entry name" value="NmrA"/>
    <property type="match status" value="1"/>
</dbReference>
<reference evidence="2 3" key="1">
    <citation type="journal article" date="2015" name="Fungal Genet. Biol.">
        <title>Evolution of novel wood decay mechanisms in Agaricales revealed by the genome sequences of Fistulina hepatica and Cylindrobasidium torrendii.</title>
        <authorList>
            <person name="Floudas D."/>
            <person name="Held B.W."/>
            <person name="Riley R."/>
            <person name="Nagy L.G."/>
            <person name="Koehler G."/>
            <person name="Ransdell A.S."/>
            <person name="Younus H."/>
            <person name="Chow J."/>
            <person name="Chiniquy J."/>
            <person name="Lipzen A."/>
            <person name="Tritt A."/>
            <person name="Sun H."/>
            <person name="Haridas S."/>
            <person name="LaButti K."/>
            <person name="Ohm R.A."/>
            <person name="Kues U."/>
            <person name="Blanchette R.A."/>
            <person name="Grigoriev I.V."/>
            <person name="Minto R.E."/>
            <person name="Hibbett D.S."/>
        </authorList>
    </citation>
    <scope>NUCLEOTIDE SEQUENCE [LARGE SCALE GENOMIC DNA]</scope>
    <source>
        <strain evidence="2 3">FP15055 ss-10</strain>
    </source>
</reference>